<dbReference type="Pfam" id="PF00194">
    <property type="entry name" value="Carb_anhydrase"/>
    <property type="match status" value="1"/>
</dbReference>
<evidence type="ECO:0000256" key="4">
    <source>
        <dbReference type="ARBA" id="ARBA00012925"/>
    </source>
</evidence>
<evidence type="ECO:0000259" key="11">
    <source>
        <dbReference type="PROSITE" id="PS51144"/>
    </source>
</evidence>
<dbReference type="InterPro" id="IPR036398">
    <property type="entry name" value="CA_dom_sf"/>
</dbReference>
<dbReference type="SMART" id="SM01057">
    <property type="entry name" value="Carb_anhydrase"/>
    <property type="match status" value="1"/>
</dbReference>
<evidence type="ECO:0000256" key="7">
    <source>
        <dbReference type="ARBA" id="ARBA00022833"/>
    </source>
</evidence>
<evidence type="ECO:0000256" key="5">
    <source>
        <dbReference type="ARBA" id="ARBA00022525"/>
    </source>
</evidence>
<comment type="catalytic activity">
    <reaction evidence="9 10">
        <text>hydrogencarbonate + H(+) = CO2 + H2O</text>
        <dbReference type="Rhea" id="RHEA:10748"/>
        <dbReference type="ChEBI" id="CHEBI:15377"/>
        <dbReference type="ChEBI" id="CHEBI:15378"/>
        <dbReference type="ChEBI" id="CHEBI:16526"/>
        <dbReference type="ChEBI" id="CHEBI:17544"/>
        <dbReference type="EC" id="4.2.1.1"/>
    </reaction>
</comment>
<evidence type="ECO:0000256" key="10">
    <source>
        <dbReference type="RuleBase" id="RU367011"/>
    </source>
</evidence>
<keyword evidence="7 10" id="KW-0862">Zinc</keyword>
<keyword evidence="5" id="KW-0964">Secreted</keyword>
<comment type="similarity">
    <text evidence="3 10">Belongs to the alpha-carbonic anhydrase family.</text>
</comment>
<evidence type="ECO:0000313" key="12">
    <source>
        <dbReference type="EMBL" id="KAL3859784.1"/>
    </source>
</evidence>
<keyword evidence="8 10" id="KW-0456">Lyase</keyword>
<proteinExistence type="inferred from homology"/>
<evidence type="ECO:0000256" key="6">
    <source>
        <dbReference type="ARBA" id="ARBA00022723"/>
    </source>
</evidence>
<evidence type="ECO:0000256" key="2">
    <source>
        <dbReference type="ARBA" id="ARBA00004613"/>
    </source>
</evidence>
<dbReference type="SUPFAM" id="SSF51069">
    <property type="entry name" value="Carbonic anhydrase"/>
    <property type="match status" value="1"/>
</dbReference>
<name>A0ABD3VDX3_SINWO</name>
<gene>
    <name evidence="12" type="ORF">ACJMK2_009978</name>
</gene>
<dbReference type="PROSITE" id="PS00162">
    <property type="entry name" value="ALPHA_CA_1"/>
    <property type="match status" value="1"/>
</dbReference>
<sequence length="345" mass="39973">MLHKDSNWELLGHFIIRTFAILLVDYFVNYLESFDDFELASMDDPCHSNWSYDRRSPNGPYCWNTVGYTNCNGSEQSPINIETDKVCYSYFKPVYDDVSKELHGVLLNSGHDPKFSVAKTELSYNLYNVPSRLNKTFRLKQFHMHLQEEEGNGSEHMINCKGYDGELHFVHHENELPACIPIKHENVVVLAMFVQRGGKTHASLKPFFQNMKSVGQCGSHMNLTLKALTFLKNLGDLYTYKGSLTSPDCSEGATWLIKRKPMTVSEDDFQKLKWLMWDNHNHITEHGNVRPAFPMNDRRVLANFNTPKGGTNCNYDNYEVSDKRRSECTKWYFKSYCGHYLLGLR</sequence>
<dbReference type="Gene3D" id="3.10.200.10">
    <property type="entry name" value="Alpha carbonic anhydrase"/>
    <property type="match status" value="1"/>
</dbReference>
<evidence type="ECO:0000256" key="1">
    <source>
        <dbReference type="ARBA" id="ARBA00002904"/>
    </source>
</evidence>
<dbReference type="InterPro" id="IPR023561">
    <property type="entry name" value="Carbonic_anhydrase_a-class"/>
</dbReference>
<dbReference type="GO" id="GO:0005576">
    <property type="term" value="C:extracellular region"/>
    <property type="evidence" value="ECO:0007669"/>
    <property type="project" value="UniProtKB-SubCell"/>
</dbReference>
<comment type="cofactor">
    <cofactor evidence="10">
        <name>Zn(2+)</name>
        <dbReference type="ChEBI" id="CHEBI:29105"/>
    </cofactor>
</comment>
<keyword evidence="6 10" id="KW-0479">Metal-binding</keyword>
<evidence type="ECO:0000256" key="9">
    <source>
        <dbReference type="ARBA" id="ARBA00048348"/>
    </source>
</evidence>
<accession>A0ABD3VDX3</accession>
<comment type="function">
    <text evidence="1 10">Reversible hydration of carbon dioxide.</text>
</comment>
<dbReference type="EC" id="4.2.1.1" evidence="4 10"/>
<comment type="caution">
    <text evidence="12">The sequence shown here is derived from an EMBL/GenBank/DDBJ whole genome shotgun (WGS) entry which is preliminary data.</text>
</comment>
<evidence type="ECO:0000256" key="8">
    <source>
        <dbReference type="ARBA" id="ARBA00023239"/>
    </source>
</evidence>
<organism evidence="12 13">
    <name type="scientific">Sinanodonta woodiana</name>
    <name type="common">Chinese pond mussel</name>
    <name type="synonym">Anodonta woodiana</name>
    <dbReference type="NCBI Taxonomy" id="1069815"/>
    <lineage>
        <taxon>Eukaryota</taxon>
        <taxon>Metazoa</taxon>
        <taxon>Spiralia</taxon>
        <taxon>Lophotrochozoa</taxon>
        <taxon>Mollusca</taxon>
        <taxon>Bivalvia</taxon>
        <taxon>Autobranchia</taxon>
        <taxon>Heteroconchia</taxon>
        <taxon>Palaeoheterodonta</taxon>
        <taxon>Unionida</taxon>
        <taxon>Unionoidea</taxon>
        <taxon>Unionidae</taxon>
        <taxon>Unioninae</taxon>
        <taxon>Sinanodonta</taxon>
    </lineage>
</organism>
<dbReference type="InterPro" id="IPR001148">
    <property type="entry name" value="CA_dom"/>
</dbReference>
<dbReference type="PANTHER" id="PTHR18952:SF265">
    <property type="entry name" value="CARBONIC ANHYDRASE"/>
    <property type="match status" value="1"/>
</dbReference>
<dbReference type="PROSITE" id="PS51144">
    <property type="entry name" value="ALPHA_CA_2"/>
    <property type="match status" value="1"/>
</dbReference>
<keyword evidence="13" id="KW-1185">Reference proteome</keyword>
<dbReference type="InterPro" id="IPR018338">
    <property type="entry name" value="Carbonic_anhydrase_a-class_CS"/>
</dbReference>
<dbReference type="GO" id="GO:0004089">
    <property type="term" value="F:carbonate dehydratase activity"/>
    <property type="evidence" value="ECO:0007669"/>
    <property type="project" value="UniProtKB-UniRule"/>
</dbReference>
<dbReference type="GO" id="GO:0008270">
    <property type="term" value="F:zinc ion binding"/>
    <property type="evidence" value="ECO:0007669"/>
    <property type="project" value="UniProtKB-UniRule"/>
</dbReference>
<dbReference type="PANTHER" id="PTHR18952">
    <property type="entry name" value="CARBONIC ANHYDRASE"/>
    <property type="match status" value="1"/>
</dbReference>
<dbReference type="Proteomes" id="UP001634394">
    <property type="component" value="Unassembled WGS sequence"/>
</dbReference>
<reference evidence="12 13" key="1">
    <citation type="submission" date="2024-11" db="EMBL/GenBank/DDBJ databases">
        <title>Chromosome-level genome assembly of the freshwater bivalve Anodonta woodiana.</title>
        <authorList>
            <person name="Chen X."/>
        </authorList>
    </citation>
    <scope>NUCLEOTIDE SEQUENCE [LARGE SCALE GENOMIC DNA]</scope>
    <source>
        <strain evidence="12">MN2024</strain>
        <tissue evidence="12">Gills</tissue>
    </source>
</reference>
<evidence type="ECO:0000313" key="13">
    <source>
        <dbReference type="Proteomes" id="UP001634394"/>
    </source>
</evidence>
<protein>
    <recommendedName>
        <fullName evidence="4 10">Carbonic anhydrase</fullName>
        <ecNumber evidence="4 10">4.2.1.1</ecNumber>
    </recommendedName>
</protein>
<feature type="domain" description="Alpha-carbonic anhydrase" evidence="11">
    <location>
        <begin position="48"/>
        <end position="304"/>
    </location>
</feature>
<evidence type="ECO:0000256" key="3">
    <source>
        <dbReference type="ARBA" id="ARBA00010718"/>
    </source>
</evidence>
<dbReference type="CDD" id="cd00326">
    <property type="entry name" value="alpha_CA"/>
    <property type="match status" value="1"/>
</dbReference>
<dbReference type="EMBL" id="JBJQND010000012">
    <property type="protein sequence ID" value="KAL3859784.1"/>
    <property type="molecule type" value="Genomic_DNA"/>
</dbReference>
<comment type="subcellular location">
    <subcellularLocation>
        <location evidence="2">Secreted</location>
    </subcellularLocation>
</comment>
<dbReference type="AlphaFoldDB" id="A0ABD3VDX3"/>